<dbReference type="Proteomes" id="UP000829685">
    <property type="component" value="Unassembled WGS sequence"/>
</dbReference>
<evidence type="ECO:0000256" key="3">
    <source>
        <dbReference type="ARBA" id="ARBA00022691"/>
    </source>
</evidence>
<dbReference type="Gene3D" id="3.90.1410.10">
    <property type="entry name" value="set domain protein methyltransferase, domain 1"/>
    <property type="match status" value="1"/>
</dbReference>
<dbReference type="InterPro" id="IPR036464">
    <property type="entry name" value="Rubisco_LSMT_subst-bd_sf"/>
</dbReference>
<dbReference type="PANTHER" id="PTHR13271:SF34">
    <property type="entry name" value="N-LYSINE METHYLTRANSFERASE SETD6"/>
    <property type="match status" value="1"/>
</dbReference>
<dbReference type="Pfam" id="PF00856">
    <property type="entry name" value="SET"/>
    <property type="match status" value="1"/>
</dbReference>
<proteinExistence type="predicted"/>
<keyword evidence="6" id="KW-1185">Reference proteome</keyword>
<evidence type="ECO:0000259" key="4">
    <source>
        <dbReference type="PROSITE" id="PS50280"/>
    </source>
</evidence>
<dbReference type="InterPro" id="IPR046341">
    <property type="entry name" value="SET_dom_sf"/>
</dbReference>
<keyword evidence="3" id="KW-0949">S-adenosyl-L-methionine</keyword>
<dbReference type="GO" id="GO:0016279">
    <property type="term" value="F:protein-lysine N-methyltransferase activity"/>
    <property type="evidence" value="ECO:0007669"/>
    <property type="project" value="TreeGrafter"/>
</dbReference>
<comment type="caution">
    <text evidence="5">The sequence shown here is derived from an EMBL/GenBank/DDBJ whole genome shotgun (WGS) entry which is preliminary data.</text>
</comment>
<organism evidence="5 6">
    <name type="scientific">Neoarthrinium moseri</name>
    <dbReference type="NCBI Taxonomy" id="1658444"/>
    <lineage>
        <taxon>Eukaryota</taxon>
        <taxon>Fungi</taxon>
        <taxon>Dikarya</taxon>
        <taxon>Ascomycota</taxon>
        <taxon>Pezizomycotina</taxon>
        <taxon>Sordariomycetes</taxon>
        <taxon>Xylariomycetidae</taxon>
        <taxon>Amphisphaeriales</taxon>
        <taxon>Apiosporaceae</taxon>
        <taxon>Neoarthrinium</taxon>
    </lineage>
</organism>
<name>A0A9P9WC22_9PEZI</name>
<reference evidence="5" key="1">
    <citation type="submission" date="2021-03" db="EMBL/GenBank/DDBJ databases">
        <title>Revisited historic fungal species revealed as producer of novel bioactive compounds through whole genome sequencing and comparative genomics.</title>
        <authorList>
            <person name="Vignolle G.A."/>
            <person name="Hochenegger N."/>
            <person name="Mach R.L."/>
            <person name="Mach-Aigner A.R."/>
            <person name="Javad Rahimi M."/>
            <person name="Salim K.A."/>
            <person name="Chan C.M."/>
            <person name="Lim L.B.L."/>
            <person name="Cai F."/>
            <person name="Druzhinina I.S."/>
            <person name="U'Ren J.M."/>
            <person name="Derntl C."/>
        </authorList>
    </citation>
    <scope>NUCLEOTIDE SEQUENCE</scope>
    <source>
        <strain evidence="5">TUCIM 5799</strain>
    </source>
</reference>
<keyword evidence="2" id="KW-0808">Transferase</keyword>
<dbReference type="GO" id="GO:0005634">
    <property type="term" value="C:nucleus"/>
    <property type="evidence" value="ECO:0007669"/>
    <property type="project" value="TreeGrafter"/>
</dbReference>
<dbReference type="Pfam" id="PF09273">
    <property type="entry name" value="Rubis-subs-bind"/>
    <property type="match status" value="1"/>
</dbReference>
<evidence type="ECO:0000256" key="2">
    <source>
        <dbReference type="ARBA" id="ARBA00022679"/>
    </source>
</evidence>
<evidence type="ECO:0000256" key="1">
    <source>
        <dbReference type="ARBA" id="ARBA00022603"/>
    </source>
</evidence>
<dbReference type="FunFam" id="3.90.1410.10:FF:000007">
    <property type="entry name" value="Ribosomal lysine N-methyltransferase 4"/>
    <property type="match status" value="1"/>
</dbReference>
<accession>A0A9P9WC22</accession>
<dbReference type="PROSITE" id="PS50280">
    <property type="entry name" value="SET"/>
    <property type="match status" value="1"/>
</dbReference>
<sequence length="482" mass="54146">MAQSTFDARTASFLNWFRALPGATFHPSIQIQDLRPRSAGRGIVATADIPEDTVLFTIPRNAIINSLTSDLAKRIPQIFEDSTTGLEDADNEADEDGDASGPPDSWVSLILVMIYEFLQGDQSRWKPYFDVLPEQFDTLMFWSEPELHELQASAITSKIGKDEADNMFRAKVLPAIEEHADVFYPPGAQRLSEDQLMTLAHRMGSTIMAYAFDLENDEEEPDEENDDEWMEDRDGKIMMGMVPMADILNADAEFNAHVNHEDESLTVTSLKPIPAGTEVLNYYGPLSNGDLLRRYGYVSEKHSRYDVVELPWDLVLSVLQERLNLDDNQWGKALNELEDEEIEDCFVIDRDLDGPDEKGDVHGEVALKRLPEDLLEQINTFLKAIRKASPESIPDKRKRDEISVAAIHRALELRLAQYPTTEADDLSFARSGQVSGRQAMAVAVRVGEKHLLRQAIDLAADKINKMNGPGDVAEPTAKRQKM</sequence>
<evidence type="ECO:0000313" key="6">
    <source>
        <dbReference type="Proteomes" id="UP000829685"/>
    </source>
</evidence>
<dbReference type="SUPFAM" id="SSF81822">
    <property type="entry name" value="RuBisCo LSMT C-terminal, substrate-binding domain"/>
    <property type="match status" value="1"/>
</dbReference>
<dbReference type="SUPFAM" id="SSF82199">
    <property type="entry name" value="SET domain"/>
    <property type="match status" value="1"/>
</dbReference>
<dbReference type="PANTHER" id="PTHR13271">
    <property type="entry name" value="UNCHARACTERIZED PUTATIVE METHYLTRANSFERASE"/>
    <property type="match status" value="1"/>
</dbReference>
<feature type="domain" description="SET" evidence="4">
    <location>
        <begin position="27"/>
        <end position="284"/>
    </location>
</feature>
<protein>
    <recommendedName>
        <fullName evidence="4">SET domain-containing protein</fullName>
    </recommendedName>
</protein>
<dbReference type="EMBL" id="JAFIMR010000043">
    <property type="protein sequence ID" value="KAI1856561.1"/>
    <property type="molecule type" value="Genomic_DNA"/>
</dbReference>
<evidence type="ECO:0000313" key="5">
    <source>
        <dbReference type="EMBL" id="KAI1856561.1"/>
    </source>
</evidence>
<dbReference type="InterPro" id="IPR015353">
    <property type="entry name" value="Rubisco_LSMT_subst-bd"/>
</dbReference>
<dbReference type="GO" id="GO:0032259">
    <property type="term" value="P:methylation"/>
    <property type="evidence" value="ECO:0007669"/>
    <property type="project" value="UniProtKB-KW"/>
</dbReference>
<dbReference type="AlphaFoldDB" id="A0A9P9WC22"/>
<dbReference type="Gene3D" id="3.90.1420.10">
    <property type="entry name" value="Rubisco LSMT, substrate-binding domain"/>
    <property type="match status" value="1"/>
</dbReference>
<dbReference type="InterPro" id="IPR050600">
    <property type="entry name" value="SETD3_SETD6_MTase"/>
</dbReference>
<gene>
    <name evidence="5" type="ORF">JX265_011520</name>
</gene>
<keyword evidence="1" id="KW-0489">Methyltransferase</keyword>
<dbReference type="InterPro" id="IPR001214">
    <property type="entry name" value="SET_dom"/>
</dbReference>